<evidence type="ECO:0000313" key="5">
    <source>
        <dbReference type="Proteomes" id="UP000286931"/>
    </source>
</evidence>
<evidence type="ECO:0000256" key="1">
    <source>
        <dbReference type="ARBA" id="ARBA00022737"/>
    </source>
</evidence>
<dbReference type="PANTHER" id="PTHR24166">
    <property type="entry name" value="ROLLING PEBBLES, ISOFORM B"/>
    <property type="match status" value="1"/>
</dbReference>
<proteinExistence type="predicted"/>
<dbReference type="OrthoDB" id="4331932at2"/>
<sequence length="320" mass="34896">MGVEPLIAAVRGGDARLTGALLDAGADPDAVDEDGTPALCLAVDAFDVPVVDVLLGQACLDLAAPDGRTPLLRAIDRGACEITESLVGYGAKLWIADAEGRDALALARYWHETGVETELRRRSGSPQVARRTVRRSYSRTSCEEMSSGGLTIRDGHTAVLTSLELLYGIRPSFDELLSRALAEPDVDHEVWWATVSTLVKRHDPTVWDAAIGLCDRSDPLERCFGADVLRCTNLFDEDEDTPYDRPLVDLFLPWSAREPDPRVARILTAGLVDTQDPRTDEVLRVLSRHVDAEVRWWATNGLGTNREKEHFSAARGGGAA</sequence>
<dbReference type="InterPro" id="IPR011989">
    <property type="entry name" value="ARM-like"/>
</dbReference>
<dbReference type="SUPFAM" id="SSF48403">
    <property type="entry name" value="Ankyrin repeat"/>
    <property type="match status" value="1"/>
</dbReference>
<protein>
    <submittedName>
        <fullName evidence="4">Uncharacterized protein</fullName>
    </submittedName>
</protein>
<dbReference type="Gene3D" id="1.25.40.20">
    <property type="entry name" value="Ankyrin repeat-containing domain"/>
    <property type="match status" value="1"/>
</dbReference>
<dbReference type="SUPFAM" id="SSF48371">
    <property type="entry name" value="ARM repeat"/>
    <property type="match status" value="1"/>
</dbReference>
<dbReference type="InterPro" id="IPR036770">
    <property type="entry name" value="Ankyrin_rpt-contain_sf"/>
</dbReference>
<dbReference type="PROSITE" id="PS50088">
    <property type="entry name" value="ANK_REPEAT"/>
    <property type="match status" value="2"/>
</dbReference>
<dbReference type="InterPro" id="IPR016024">
    <property type="entry name" value="ARM-type_fold"/>
</dbReference>
<dbReference type="PROSITE" id="PS50297">
    <property type="entry name" value="ANK_REP_REGION"/>
    <property type="match status" value="1"/>
</dbReference>
<keyword evidence="2 3" id="KW-0040">ANK repeat</keyword>
<dbReference type="Gene3D" id="1.25.10.10">
    <property type="entry name" value="Leucine-rich Repeat Variant"/>
    <property type="match status" value="1"/>
</dbReference>
<dbReference type="AlphaFoldDB" id="A0A401YNF1"/>
<dbReference type="SMART" id="SM00248">
    <property type="entry name" value="ANK"/>
    <property type="match status" value="3"/>
</dbReference>
<gene>
    <name evidence="4" type="ORF">EHYA_03824</name>
</gene>
<dbReference type="InterPro" id="IPR002110">
    <property type="entry name" value="Ankyrin_rpt"/>
</dbReference>
<evidence type="ECO:0000313" key="4">
    <source>
        <dbReference type="EMBL" id="GCD96140.1"/>
    </source>
</evidence>
<dbReference type="Pfam" id="PF12796">
    <property type="entry name" value="Ank_2"/>
    <property type="match status" value="1"/>
</dbReference>
<dbReference type="PANTHER" id="PTHR24166:SF48">
    <property type="entry name" value="PROTEIN VAPYRIN"/>
    <property type="match status" value="1"/>
</dbReference>
<dbReference type="InterPro" id="IPR050889">
    <property type="entry name" value="Dendritic_Spine_Reg/Scaffold"/>
</dbReference>
<name>A0A401YNF1_9ACTN</name>
<evidence type="ECO:0000256" key="3">
    <source>
        <dbReference type="PROSITE-ProRule" id="PRU00023"/>
    </source>
</evidence>
<keyword evidence="5" id="KW-1185">Reference proteome</keyword>
<dbReference type="EMBL" id="BIFH01000019">
    <property type="protein sequence ID" value="GCD96140.1"/>
    <property type="molecule type" value="Genomic_DNA"/>
</dbReference>
<feature type="repeat" description="ANK" evidence="3">
    <location>
        <begin position="66"/>
        <end position="98"/>
    </location>
</feature>
<evidence type="ECO:0000256" key="2">
    <source>
        <dbReference type="ARBA" id="ARBA00023043"/>
    </source>
</evidence>
<feature type="repeat" description="ANK" evidence="3">
    <location>
        <begin position="1"/>
        <end position="33"/>
    </location>
</feature>
<organism evidence="4 5">
    <name type="scientific">Embleya hyalina</name>
    <dbReference type="NCBI Taxonomy" id="516124"/>
    <lineage>
        <taxon>Bacteria</taxon>
        <taxon>Bacillati</taxon>
        <taxon>Actinomycetota</taxon>
        <taxon>Actinomycetes</taxon>
        <taxon>Kitasatosporales</taxon>
        <taxon>Streptomycetaceae</taxon>
        <taxon>Embleya</taxon>
    </lineage>
</organism>
<accession>A0A401YNF1</accession>
<comment type="caution">
    <text evidence="4">The sequence shown here is derived from an EMBL/GenBank/DDBJ whole genome shotgun (WGS) entry which is preliminary data.</text>
</comment>
<keyword evidence="1" id="KW-0677">Repeat</keyword>
<reference evidence="4 5" key="1">
    <citation type="submission" date="2018-12" db="EMBL/GenBank/DDBJ databases">
        <title>Draft genome sequence of Embleya hyalina NBRC 13850T.</title>
        <authorList>
            <person name="Komaki H."/>
            <person name="Hosoyama A."/>
            <person name="Kimura A."/>
            <person name="Ichikawa N."/>
            <person name="Tamura T."/>
        </authorList>
    </citation>
    <scope>NUCLEOTIDE SEQUENCE [LARGE SCALE GENOMIC DNA]</scope>
    <source>
        <strain evidence="4 5">NBRC 13850</strain>
    </source>
</reference>
<dbReference type="Proteomes" id="UP000286931">
    <property type="component" value="Unassembled WGS sequence"/>
</dbReference>